<dbReference type="SUPFAM" id="SSF49452">
    <property type="entry name" value="Starch-binding domain-like"/>
    <property type="match status" value="1"/>
</dbReference>
<evidence type="ECO:0000259" key="4">
    <source>
        <dbReference type="Pfam" id="PF14905"/>
    </source>
</evidence>
<protein>
    <submittedName>
        <fullName evidence="5">TonB-dependent receptor</fullName>
    </submittedName>
</protein>
<evidence type="ECO:0000313" key="6">
    <source>
        <dbReference type="Proteomes" id="UP001549749"/>
    </source>
</evidence>
<dbReference type="PANTHER" id="PTHR40980:SF4">
    <property type="entry name" value="TONB-DEPENDENT RECEPTOR-LIKE BETA-BARREL DOMAIN-CONTAINING PROTEIN"/>
    <property type="match status" value="1"/>
</dbReference>
<keyword evidence="5" id="KW-0675">Receptor</keyword>
<evidence type="ECO:0000256" key="2">
    <source>
        <dbReference type="ARBA" id="ARBA00023136"/>
    </source>
</evidence>
<dbReference type="InterPro" id="IPR013783">
    <property type="entry name" value="Ig-like_fold"/>
</dbReference>
<dbReference type="Gene3D" id="2.170.130.10">
    <property type="entry name" value="TonB-dependent receptor, plug domain"/>
    <property type="match status" value="1"/>
</dbReference>
<dbReference type="InterPro" id="IPR036942">
    <property type="entry name" value="Beta-barrel_TonB_sf"/>
</dbReference>
<evidence type="ECO:0000256" key="3">
    <source>
        <dbReference type="ARBA" id="ARBA00023237"/>
    </source>
</evidence>
<keyword evidence="6" id="KW-1185">Reference proteome</keyword>
<dbReference type="InterPro" id="IPR013784">
    <property type="entry name" value="Carb-bd-like_fold"/>
</dbReference>
<dbReference type="Gene3D" id="2.40.170.20">
    <property type="entry name" value="TonB-dependent receptor, beta-barrel domain"/>
    <property type="match status" value="1"/>
</dbReference>
<dbReference type="SUPFAM" id="SSF56935">
    <property type="entry name" value="Porins"/>
    <property type="match status" value="1"/>
</dbReference>
<gene>
    <name evidence="5" type="ORF">ABR189_11155</name>
</gene>
<comment type="caution">
    <text evidence="5">The sequence shown here is derived from an EMBL/GenBank/DDBJ whole genome shotgun (WGS) entry which is preliminary data.</text>
</comment>
<comment type="subcellular location">
    <subcellularLocation>
        <location evidence="1">Cell outer membrane</location>
    </subcellularLocation>
</comment>
<dbReference type="PANTHER" id="PTHR40980">
    <property type="entry name" value="PLUG DOMAIN-CONTAINING PROTEIN"/>
    <property type="match status" value="1"/>
</dbReference>
<dbReference type="EMBL" id="JBEXAC010000001">
    <property type="protein sequence ID" value="MET6997932.1"/>
    <property type="molecule type" value="Genomic_DNA"/>
</dbReference>
<organism evidence="5 6">
    <name type="scientific">Chitinophaga defluvii</name>
    <dbReference type="NCBI Taxonomy" id="3163343"/>
    <lineage>
        <taxon>Bacteria</taxon>
        <taxon>Pseudomonadati</taxon>
        <taxon>Bacteroidota</taxon>
        <taxon>Chitinophagia</taxon>
        <taxon>Chitinophagales</taxon>
        <taxon>Chitinophagaceae</taxon>
        <taxon>Chitinophaga</taxon>
    </lineage>
</organism>
<dbReference type="InterPro" id="IPR037066">
    <property type="entry name" value="Plug_dom_sf"/>
</dbReference>
<proteinExistence type="predicted"/>
<dbReference type="Proteomes" id="UP001549749">
    <property type="component" value="Unassembled WGS sequence"/>
</dbReference>
<keyword evidence="2" id="KW-0472">Membrane</keyword>
<dbReference type="Pfam" id="PF14905">
    <property type="entry name" value="OMP_b-brl_3"/>
    <property type="match status" value="1"/>
</dbReference>
<dbReference type="RefSeq" id="WP_354660567.1">
    <property type="nucleotide sequence ID" value="NZ_JBEXAC010000001.1"/>
</dbReference>
<sequence length="796" mass="88928">MQNITAQNTPSARISIKITDDAGKALPFASVLIRKVKDSTLLKGEMSNPDGLCTFDNVPAGHYFIEASQMGYTLQKTQPFTINGQSTSLQLKPLSLPIAPKNLQAVNVTAQKPFIERSGGKTILNVESSIAASGNSALDVLRKAPGVTIDKDENVLIKGKQGVTIMIDGKLTYLTGDQLSNLLKSTPSETISQIEIITSPSAKYDAAGNSGIINIKTKKGKLTGINGTITGGIGDGRYPGYNIGTTLNWRTNKFNLFGNYDYSSREAFMTRHLTRKITGDQILFFDQQVYQKNLFNRNAYKAGIDYFITPRQTIGVLVTGYSSGFDGNATSATNISRLGAKPDSVLNTLNNRNSRFNSTTYNLNYKIELDTSGSEITVDGDYARFGSTRLVHLNDSMYDTRSQLNKNATGIRNLAASTINIKSLKADLVLALNKTSKLEAGAKVSFVTTENALNYDSLQNGIYVPALSQNNLFTYKENVLAAYATYKKQFAKLDFQVGLRVEQTTSDGNSVTLKNQVKRTYLDLFPSGSVDYKFSDAHKLSLAYTSRINRPDYEQLNPFLFFLDKYTYAHGNPFLKPEYAYNTELSYIFKQKYIATLGYSHTSDIIFEYLDQNDETKITTSTALNFTSLNNYSLALTLPFDFTKWWNSSNNANFVYNRYVLRENNLDLQNEKLQYNINSNNTFTLPHDIKLEANVFYNSPFIEGIFNGKAQFGVDAGIQKSILKKKATLKFNVNDVFNDGNRFRGIAKYNNVDMTIYNVWQTRRFYFSVTYRFGNSEIKAARQRETGTSAEQKRAG</sequence>
<reference evidence="5 6" key="1">
    <citation type="submission" date="2024-06" db="EMBL/GenBank/DDBJ databases">
        <title>Chitinophaga defluvii sp. nov., isolated from municipal sewage.</title>
        <authorList>
            <person name="Zhang L."/>
        </authorList>
    </citation>
    <scope>NUCLEOTIDE SEQUENCE [LARGE SCALE GENOMIC DNA]</scope>
    <source>
        <strain evidence="5 6">H8</strain>
    </source>
</reference>
<keyword evidence="3" id="KW-0998">Cell outer membrane</keyword>
<accession>A0ABV2T4I1</accession>
<name>A0ABV2T4I1_9BACT</name>
<dbReference type="InterPro" id="IPR041700">
    <property type="entry name" value="OMP_b-brl_3"/>
</dbReference>
<dbReference type="Gene3D" id="2.60.40.10">
    <property type="entry name" value="Immunoglobulins"/>
    <property type="match status" value="1"/>
</dbReference>
<feature type="domain" description="Outer membrane protein beta-barrel" evidence="4">
    <location>
        <begin position="369"/>
        <end position="771"/>
    </location>
</feature>
<evidence type="ECO:0000313" key="5">
    <source>
        <dbReference type="EMBL" id="MET6997932.1"/>
    </source>
</evidence>
<evidence type="ECO:0000256" key="1">
    <source>
        <dbReference type="ARBA" id="ARBA00004442"/>
    </source>
</evidence>